<dbReference type="InterPro" id="IPR019163">
    <property type="entry name" value="THO_Thoc5"/>
</dbReference>
<comment type="subcellular location">
    <subcellularLocation>
        <location evidence="1">Nucleus</location>
    </subcellularLocation>
</comment>
<sequence length="942" mass="106279">MEVTMAEPGEILPERNVDMTTLYDMLRQSKASAEEIVAKMLAIKKEAQPKSQLRELVTQTLLNFVTLRLGKIHVNKYVVNLISLDKLTQFRMLLKQANRSILLEEDRVKAETERAKAPVDLTTLQLHNLMYEKNHYVKAIKACKDFKTKYPDIELVPEDEFFKDAPEEIKSSILSTDSAHDLMLKRLNYELFQASSTCSTLNAFSVLLIVILSYLEICLHHSSCKRASCLNWLLLLISLVVVPVHVCSNAQTDVADASVLEKELCALREKLELQKKALQETIANRKKFLTSLLHTSKLSKSILACAASVRVLHTKKLKQHQLAELLPPPLYVIYSQLLAQKEAFAENIELEITGSVKDAQAFARQLANKDSATSLENSKIEDDVPDEEDDGQRRRKRPKKVPSKENLEQSGIYQSHPLKVTLHVNDDEASDLNSAKLITLKFEFLIKLNVVCVGVEGSEEPSQNNILCNLFPNDTGLELPQQSAKLRIGNSLSFDERRTSRPYKWAQHLAGIDVLPEVSPWFQPLKNQIVKLLNMLLSHRVCPYIVSKTECRQLCKGFAIGKRLSWLLQKIWRPQKRTGAPSLVATGVNDVNKLTPSKGSELEHSGRLSLISKSIISPITKGKSPSFKKQEDDVDLMLESENELDEPIQMEETSDNASPAMIENSWADSGIQEYSLVLIRKLDNDERIMKLEAKIKISWEYPLRPPHFGLSLYSLQGENNSEAICSEFLNELRAMEAEINVHLIRMIPFDQENLVLGHQVLCLAMLFDFFLDDGNPSSERTCTSVIDVGLCKPVSGGLNLNAEVGISLCCLLRVFASRAVEDFLHVSVDEKPAFLYFAWTLKIYASLMMSRYGLGCLGASPLVIICCLLLRSRPVLRDGGFWLEQGCAFRNYLDNVRDPVSNLLQQLMRMHDLQVDTVSNLSHIYMPYHSFRAGKGSKGQEI</sequence>
<keyword evidence="6" id="KW-1185">Reference proteome</keyword>
<evidence type="ECO:0000256" key="3">
    <source>
        <dbReference type="ARBA" id="ARBA00023242"/>
    </source>
</evidence>
<comment type="caution">
    <text evidence="5">The sequence shown here is derived from an EMBL/GenBank/DDBJ whole genome shotgun (WGS) entry which is preliminary data.</text>
</comment>
<keyword evidence="3" id="KW-0539">Nucleus</keyword>
<gene>
    <name evidence="5" type="ORF">DH2020_035394</name>
</gene>
<dbReference type="EMBL" id="JABTTQ020001536">
    <property type="protein sequence ID" value="KAK6130876.1"/>
    <property type="molecule type" value="Genomic_DNA"/>
</dbReference>
<dbReference type="PANTHER" id="PTHR13375">
    <property type="entry name" value="FMS INTERACTING PROTEIN"/>
    <property type="match status" value="1"/>
</dbReference>
<evidence type="ECO:0000313" key="5">
    <source>
        <dbReference type="EMBL" id="KAK6130876.1"/>
    </source>
</evidence>
<organism evidence="5 6">
    <name type="scientific">Rehmannia glutinosa</name>
    <name type="common">Chinese foxglove</name>
    <dbReference type="NCBI Taxonomy" id="99300"/>
    <lineage>
        <taxon>Eukaryota</taxon>
        <taxon>Viridiplantae</taxon>
        <taxon>Streptophyta</taxon>
        <taxon>Embryophyta</taxon>
        <taxon>Tracheophyta</taxon>
        <taxon>Spermatophyta</taxon>
        <taxon>Magnoliopsida</taxon>
        <taxon>eudicotyledons</taxon>
        <taxon>Gunneridae</taxon>
        <taxon>Pentapetalae</taxon>
        <taxon>asterids</taxon>
        <taxon>lamiids</taxon>
        <taxon>Lamiales</taxon>
        <taxon>Orobanchaceae</taxon>
        <taxon>Rehmannieae</taxon>
        <taxon>Rehmannia</taxon>
    </lineage>
</organism>
<dbReference type="Proteomes" id="UP001318860">
    <property type="component" value="Unassembled WGS sequence"/>
</dbReference>
<dbReference type="PANTHER" id="PTHR13375:SF3">
    <property type="entry name" value="THO COMPLEX SUBUNIT 5 HOMOLOG"/>
    <property type="match status" value="1"/>
</dbReference>
<comment type="similarity">
    <text evidence="2">Belongs to the THOC5 family.</text>
</comment>
<proteinExistence type="inferred from homology"/>
<evidence type="ECO:0000256" key="1">
    <source>
        <dbReference type="ARBA" id="ARBA00004123"/>
    </source>
</evidence>
<protein>
    <submittedName>
        <fullName evidence="5">Uncharacterized protein</fullName>
    </submittedName>
</protein>
<reference evidence="5 6" key="1">
    <citation type="journal article" date="2021" name="Comput. Struct. Biotechnol. J.">
        <title>De novo genome assembly of the potent medicinal plant Rehmannia glutinosa using nanopore technology.</title>
        <authorList>
            <person name="Ma L."/>
            <person name="Dong C."/>
            <person name="Song C."/>
            <person name="Wang X."/>
            <person name="Zheng X."/>
            <person name="Niu Y."/>
            <person name="Chen S."/>
            <person name="Feng W."/>
        </authorList>
    </citation>
    <scope>NUCLEOTIDE SEQUENCE [LARGE SCALE GENOMIC DNA]</scope>
    <source>
        <strain evidence="5">DH-2019</strain>
    </source>
</reference>
<feature type="region of interest" description="Disordered" evidence="4">
    <location>
        <begin position="373"/>
        <end position="408"/>
    </location>
</feature>
<evidence type="ECO:0000256" key="2">
    <source>
        <dbReference type="ARBA" id="ARBA00008044"/>
    </source>
</evidence>
<dbReference type="Pfam" id="PF09766">
    <property type="entry name" value="FmiP_Thoc5"/>
    <property type="match status" value="2"/>
</dbReference>
<name>A0ABR0V990_REHGL</name>
<evidence type="ECO:0000256" key="4">
    <source>
        <dbReference type="SAM" id="MobiDB-lite"/>
    </source>
</evidence>
<evidence type="ECO:0000313" key="6">
    <source>
        <dbReference type="Proteomes" id="UP001318860"/>
    </source>
</evidence>
<accession>A0ABR0V990</accession>